<comment type="caution">
    <text evidence="8">The sequence shown here is derived from an EMBL/GenBank/DDBJ whole genome shotgun (WGS) entry which is preliminary data.</text>
</comment>
<keyword evidence="5" id="KW-0378">Hydrolase</keyword>
<comment type="similarity">
    <text evidence="2">Belongs to the ComB family.</text>
</comment>
<dbReference type="PANTHER" id="PTHR37311">
    <property type="entry name" value="2-PHOSPHOSULFOLACTATE PHOSPHATASE-RELATED"/>
    <property type="match status" value="1"/>
</dbReference>
<evidence type="ECO:0000256" key="1">
    <source>
        <dbReference type="ARBA" id="ARBA00001946"/>
    </source>
</evidence>
<evidence type="ECO:0000256" key="2">
    <source>
        <dbReference type="ARBA" id="ARBA00009997"/>
    </source>
</evidence>
<dbReference type="RefSeq" id="WP_289165274.1">
    <property type="nucleotide sequence ID" value="NZ_JASZZN010000016.1"/>
</dbReference>
<evidence type="ECO:0000313" key="9">
    <source>
        <dbReference type="Proteomes" id="UP001239462"/>
    </source>
</evidence>
<evidence type="ECO:0000313" key="8">
    <source>
        <dbReference type="EMBL" id="MDM4017747.1"/>
    </source>
</evidence>
<gene>
    <name evidence="8" type="ORF">QTN89_20025</name>
</gene>
<evidence type="ECO:0000256" key="7">
    <source>
        <dbReference type="ARBA" id="ARBA00033711"/>
    </source>
</evidence>
<dbReference type="EMBL" id="JASZZN010000016">
    <property type="protein sequence ID" value="MDM4017747.1"/>
    <property type="molecule type" value="Genomic_DNA"/>
</dbReference>
<dbReference type="Proteomes" id="UP001239462">
    <property type="component" value="Unassembled WGS sequence"/>
</dbReference>
<organism evidence="8 9">
    <name type="scientific">Roseiconus lacunae</name>
    <dbReference type="NCBI Taxonomy" id="2605694"/>
    <lineage>
        <taxon>Bacteria</taxon>
        <taxon>Pseudomonadati</taxon>
        <taxon>Planctomycetota</taxon>
        <taxon>Planctomycetia</taxon>
        <taxon>Pirellulales</taxon>
        <taxon>Pirellulaceae</taxon>
        <taxon>Roseiconus</taxon>
    </lineage>
</organism>
<comment type="catalytic activity">
    <reaction evidence="7">
        <text>(2R)-O-phospho-3-sulfolactate + H2O = (2R)-3-sulfolactate + phosphate</text>
        <dbReference type="Rhea" id="RHEA:23416"/>
        <dbReference type="ChEBI" id="CHEBI:15377"/>
        <dbReference type="ChEBI" id="CHEBI:15597"/>
        <dbReference type="ChEBI" id="CHEBI:43474"/>
        <dbReference type="ChEBI" id="CHEBI:58738"/>
        <dbReference type="EC" id="3.1.3.71"/>
    </reaction>
</comment>
<dbReference type="Gene3D" id="3.90.1560.10">
    <property type="entry name" value="ComB-like"/>
    <property type="match status" value="1"/>
</dbReference>
<comment type="cofactor">
    <cofactor evidence="1">
        <name>Mg(2+)</name>
        <dbReference type="ChEBI" id="CHEBI:18420"/>
    </cofactor>
</comment>
<proteinExistence type="inferred from homology"/>
<dbReference type="EC" id="3.1.3.71" evidence="3"/>
<reference evidence="8 9" key="1">
    <citation type="submission" date="2023-06" db="EMBL/GenBank/DDBJ databases">
        <title>Roseiconus lacunae JC819 isolated from Gulf of Mannar region, Tamil Nadu.</title>
        <authorList>
            <person name="Pk S."/>
            <person name="Ch S."/>
            <person name="Ch V.R."/>
        </authorList>
    </citation>
    <scope>NUCLEOTIDE SEQUENCE [LARGE SCALE GENOMIC DNA]</scope>
    <source>
        <strain evidence="8 9">JC819</strain>
    </source>
</reference>
<keyword evidence="9" id="KW-1185">Reference proteome</keyword>
<sequence length="263" mass="28009">MPKNLSVAFLPSLITEKYRGDDGRSVIRLPCAVVIDVLRATSVMATAGRNGAAKISTCGEIAIARHLAQQAAQQQASIPLLCGERSCVPIDGFDLGNSPAEYSAEVVADREVLMTTTNGTRAIASVKHAKRLLTVSFLNLGDTIESLQNEDDVLIVCAGTEKQISREDVLLAGAMIDRFGGTDDERIVLDDSARLAWAAWRQVNDSGIPLGETLRDSLGGRNLLAAGYGADLDRCAAIDSVGGTIERLPAQPDDVIVSFGWTR</sequence>
<protein>
    <recommendedName>
        <fullName evidence="4">Probable 2-phosphosulfolactate phosphatase</fullName>
        <ecNumber evidence="3">3.1.3.71</ecNumber>
    </recommendedName>
</protein>
<dbReference type="InterPro" id="IPR036702">
    <property type="entry name" value="ComB-like_sf"/>
</dbReference>
<dbReference type="InterPro" id="IPR005238">
    <property type="entry name" value="ComB-like"/>
</dbReference>
<evidence type="ECO:0000256" key="6">
    <source>
        <dbReference type="ARBA" id="ARBA00022842"/>
    </source>
</evidence>
<name>A0ABT7PMN0_9BACT</name>
<dbReference type="PANTHER" id="PTHR37311:SF1">
    <property type="entry name" value="2-PHOSPHOSULFOLACTATE PHOSPHATASE-RELATED"/>
    <property type="match status" value="1"/>
</dbReference>
<evidence type="ECO:0000256" key="5">
    <source>
        <dbReference type="ARBA" id="ARBA00022801"/>
    </source>
</evidence>
<dbReference type="SUPFAM" id="SSF142823">
    <property type="entry name" value="ComB-like"/>
    <property type="match status" value="1"/>
</dbReference>
<evidence type="ECO:0000256" key="4">
    <source>
        <dbReference type="ARBA" id="ARBA00021948"/>
    </source>
</evidence>
<accession>A0ABT7PMN0</accession>
<evidence type="ECO:0000256" key="3">
    <source>
        <dbReference type="ARBA" id="ARBA00012953"/>
    </source>
</evidence>
<dbReference type="Pfam" id="PF04029">
    <property type="entry name" value="2-ph_phosp"/>
    <property type="match status" value="1"/>
</dbReference>
<keyword evidence="6" id="KW-0460">Magnesium</keyword>